<dbReference type="Gene3D" id="3.40.190.10">
    <property type="entry name" value="Periplasmic binding protein-like II"/>
    <property type="match status" value="2"/>
</dbReference>
<gene>
    <name evidence="2" type="ORF">SAMN05216200_102294</name>
</gene>
<sequence length="382" mass="40597">MKLDRLAGAALALTLAAAPGASWSADIKLPRQIAWTAYGTGSAGYNQSVAIGAALQDALGVNLRVLPGKNDVARAEPLRQGKVQFSATGVGGSFMAQEGAFEFGAPNWGPQPVRLLLANNGGTVGLSVGVAGDVGVKEYADLKGKRVAWVKGAPALNVNVTAYLAYAGLDWDDVVKVEFGGFGDSWKGMVNGQVDAAFASTNSGRAYEMAASPRGLVWPPIDPENKEGIARMKAVAPFFEPMTAKVGANIDGTDGAPTAGYAYPVLVAMADQDADLVYNMTRAMVELFPAYKDKAPGINGWALEKQNFEWVVPYHEGAVRYFKELGVWSDAAQAHNDRLIARQEALAKAWAELKAQNPEDWDAAWSEARRKALAEGGFEVVF</sequence>
<keyword evidence="3" id="KW-1185">Reference proteome</keyword>
<dbReference type="AlphaFoldDB" id="A0A1M7SE72"/>
<dbReference type="Pfam" id="PF16868">
    <property type="entry name" value="NMT1_3"/>
    <property type="match status" value="1"/>
</dbReference>
<accession>A0A1M7SE72</accession>
<reference evidence="2 3" key="1">
    <citation type="submission" date="2016-12" db="EMBL/GenBank/DDBJ databases">
        <authorList>
            <person name="Song W.-J."/>
            <person name="Kurnit D.M."/>
        </authorList>
    </citation>
    <scope>NUCLEOTIDE SEQUENCE [LARGE SCALE GENOMIC DNA]</scope>
    <source>
        <strain evidence="2 3">CGMCC 1.10808</strain>
    </source>
</reference>
<dbReference type="PANTHER" id="PTHR42941:SF1">
    <property type="entry name" value="SLL1037 PROTEIN"/>
    <property type="match status" value="1"/>
</dbReference>
<organism evidence="2 3">
    <name type="scientific">Oceanicella actignis</name>
    <dbReference type="NCBI Taxonomy" id="1189325"/>
    <lineage>
        <taxon>Bacteria</taxon>
        <taxon>Pseudomonadati</taxon>
        <taxon>Pseudomonadota</taxon>
        <taxon>Alphaproteobacteria</taxon>
        <taxon>Rhodobacterales</taxon>
        <taxon>Paracoccaceae</taxon>
        <taxon>Oceanicella</taxon>
    </lineage>
</organism>
<keyword evidence="1" id="KW-0732">Signal</keyword>
<feature type="chain" id="PRO_5009929153" evidence="1">
    <location>
        <begin position="25"/>
        <end position="382"/>
    </location>
</feature>
<dbReference type="OrthoDB" id="9776669at2"/>
<dbReference type="RefSeq" id="WP_072746361.1">
    <property type="nucleotide sequence ID" value="NZ_FOHL01000003.1"/>
</dbReference>
<dbReference type="PANTHER" id="PTHR42941">
    <property type="entry name" value="SLL1037 PROTEIN"/>
    <property type="match status" value="1"/>
</dbReference>
<proteinExistence type="predicted"/>
<evidence type="ECO:0000313" key="3">
    <source>
        <dbReference type="Proteomes" id="UP000184066"/>
    </source>
</evidence>
<keyword evidence="2" id="KW-0675">Receptor</keyword>
<name>A0A1M7SE72_9RHOB</name>
<evidence type="ECO:0000256" key="1">
    <source>
        <dbReference type="SAM" id="SignalP"/>
    </source>
</evidence>
<evidence type="ECO:0000313" key="2">
    <source>
        <dbReference type="EMBL" id="SHN56779.1"/>
    </source>
</evidence>
<dbReference type="Proteomes" id="UP000184066">
    <property type="component" value="Unassembled WGS sequence"/>
</dbReference>
<dbReference type="STRING" id="1189325.SAMN04488119_103214"/>
<dbReference type="NCBIfam" id="TIGR02122">
    <property type="entry name" value="TRAP_TAXI"/>
    <property type="match status" value="1"/>
</dbReference>
<dbReference type="SUPFAM" id="SSF53850">
    <property type="entry name" value="Periplasmic binding protein-like II"/>
    <property type="match status" value="1"/>
</dbReference>
<dbReference type="InterPro" id="IPR011852">
    <property type="entry name" value="TRAP_TAXI"/>
</dbReference>
<dbReference type="EMBL" id="FRDL01000002">
    <property type="protein sequence ID" value="SHN56779.1"/>
    <property type="molecule type" value="Genomic_DNA"/>
</dbReference>
<protein>
    <submittedName>
        <fullName evidence="2">TRAP transporter solute receptor, TAXI family</fullName>
    </submittedName>
</protein>
<feature type="signal peptide" evidence="1">
    <location>
        <begin position="1"/>
        <end position="24"/>
    </location>
</feature>